<dbReference type="GO" id="GO:0003700">
    <property type="term" value="F:DNA-binding transcription factor activity"/>
    <property type="evidence" value="ECO:0007669"/>
    <property type="project" value="UniProtKB-UniRule"/>
</dbReference>
<dbReference type="Proteomes" id="UP000603545">
    <property type="component" value="Unassembled WGS sequence"/>
</dbReference>
<evidence type="ECO:0000256" key="1">
    <source>
        <dbReference type="ARBA" id="ARBA00013860"/>
    </source>
</evidence>
<dbReference type="Pfam" id="PF02381">
    <property type="entry name" value="MraZ"/>
    <property type="match status" value="2"/>
</dbReference>
<evidence type="ECO:0000256" key="4">
    <source>
        <dbReference type="ARBA" id="ARBA00023015"/>
    </source>
</evidence>
<name>A0A8J6N4T3_9BACT</name>
<dbReference type="InterPro" id="IPR035642">
    <property type="entry name" value="MraZ_N"/>
</dbReference>
<comment type="similarity">
    <text evidence="7">Belongs to the MraZ family.</text>
</comment>
<comment type="subunit">
    <text evidence="7">Forms oligomers.</text>
</comment>
<protein>
    <recommendedName>
        <fullName evidence="1 7">Transcriptional regulator MraZ</fullName>
    </recommendedName>
</protein>
<proteinExistence type="inferred from homology"/>
<evidence type="ECO:0000256" key="7">
    <source>
        <dbReference type="HAMAP-Rule" id="MF_01008"/>
    </source>
</evidence>
<keyword evidence="6 7" id="KW-0804">Transcription</keyword>
<dbReference type="EMBL" id="JACNLL010000017">
    <property type="protein sequence ID" value="MBC8198666.1"/>
    <property type="molecule type" value="Genomic_DNA"/>
</dbReference>
<organism evidence="9 10">
    <name type="scientific">Candidatus Desulfaltia bathyphila</name>
    <dbReference type="NCBI Taxonomy" id="2841697"/>
    <lineage>
        <taxon>Bacteria</taxon>
        <taxon>Pseudomonadati</taxon>
        <taxon>Thermodesulfobacteriota</taxon>
        <taxon>Desulfobacteria</taxon>
        <taxon>Desulfobacterales</taxon>
        <taxon>Desulfobacterales incertae sedis</taxon>
        <taxon>Candidatus Desulfaltia</taxon>
    </lineage>
</organism>
<dbReference type="CDD" id="cd16321">
    <property type="entry name" value="MraZ_C"/>
    <property type="match status" value="1"/>
</dbReference>
<dbReference type="SUPFAM" id="SSF89447">
    <property type="entry name" value="AbrB/MazE/MraZ-like"/>
    <property type="match status" value="1"/>
</dbReference>
<keyword evidence="4 7" id="KW-0805">Transcription regulation</keyword>
<reference evidence="9 10" key="1">
    <citation type="submission" date="2020-08" db="EMBL/GenBank/DDBJ databases">
        <title>Bridging the membrane lipid divide: bacteria of the FCB group superphylum have the potential to synthesize archaeal ether lipids.</title>
        <authorList>
            <person name="Villanueva L."/>
            <person name="Von Meijenfeldt F.A.B."/>
            <person name="Westbye A.B."/>
            <person name="Yadav S."/>
            <person name="Hopmans E.C."/>
            <person name="Dutilh B.E."/>
            <person name="Sinninghe Damste J.S."/>
        </authorList>
    </citation>
    <scope>NUCLEOTIDE SEQUENCE [LARGE SCALE GENOMIC DNA]</scope>
    <source>
        <strain evidence="9">NIOZ-UU82</strain>
    </source>
</reference>
<evidence type="ECO:0000259" key="8">
    <source>
        <dbReference type="PROSITE" id="PS51740"/>
    </source>
</evidence>
<accession>A0A8J6N4T3</accession>
<dbReference type="InterPro" id="IPR003444">
    <property type="entry name" value="MraZ"/>
</dbReference>
<evidence type="ECO:0000313" key="10">
    <source>
        <dbReference type="Proteomes" id="UP000603545"/>
    </source>
</evidence>
<dbReference type="Gene3D" id="3.40.1550.20">
    <property type="entry name" value="Transcriptional regulator MraZ domain"/>
    <property type="match status" value="1"/>
</dbReference>
<evidence type="ECO:0000313" key="9">
    <source>
        <dbReference type="EMBL" id="MBC8198666.1"/>
    </source>
</evidence>
<dbReference type="GO" id="GO:2000143">
    <property type="term" value="P:negative regulation of DNA-templated transcription initiation"/>
    <property type="evidence" value="ECO:0007669"/>
    <property type="project" value="TreeGrafter"/>
</dbReference>
<keyword evidence="5 7" id="KW-0238">DNA-binding</keyword>
<dbReference type="CDD" id="cd16320">
    <property type="entry name" value="MraZ_N"/>
    <property type="match status" value="1"/>
</dbReference>
<dbReference type="InterPro" id="IPR035644">
    <property type="entry name" value="MraZ_C"/>
</dbReference>
<dbReference type="AlphaFoldDB" id="A0A8J6N4T3"/>
<feature type="domain" description="SpoVT-AbrB" evidence="8">
    <location>
        <begin position="5"/>
        <end position="50"/>
    </location>
</feature>
<dbReference type="HAMAP" id="MF_01008">
    <property type="entry name" value="MraZ"/>
    <property type="match status" value="1"/>
</dbReference>
<evidence type="ECO:0000256" key="5">
    <source>
        <dbReference type="ARBA" id="ARBA00023125"/>
    </source>
</evidence>
<comment type="subcellular location">
    <subcellularLocation>
        <location evidence="7">Cytoplasm</location>
        <location evidence="7">Nucleoid</location>
    </subcellularLocation>
</comment>
<dbReference type="InterPro" id="IPR007159">
    <property type="entry name" value="SpoVT-AbrB_dom"/>
</dbReference>
<dbReference type="GO" id="GO:0000976">
    <property type="term" value="F:transcription cis-regulatory region binding"/>
    <property type="evidence" value="ECO:0007669"/>
    <property type="project" value="TreeGrafter"/>
</dbReference>
<dbReference type="PROSITE" id="PS51740">
    <property type="entry name" value="SPOVT_ABRB"/>
    <property type="match status" value="2"/>
</dbReference>
<dbReference type="GO" id="GO:0009295">
    <property type="term" value="C:nucleoid"/>
    <property type="evidence" value="ECO:0007669"/>
    <property type="project" value="UniProtKB-SubCell"/>
</dbReference>
<evidence type="ECO:0000256" key="2">
    <source>
        <dbReference type="ARBA" id="ARBA00022490"/>
    </source>
</evidence>
<comment type="caution">
    <text evidence="9">The sequence shown here is derived from an EMBL/GenBank/DDBJ whole genome shotgun (WGS) entry which is preliminary data.</text>
</comment>
<feature type="domain" description="SpoVT-AbrB" evidence="8">
    <location>
        <begin position="79"/>
        <end position="122"/>
    </location>
</feature>
<dbReference type="PANTHER" id="PTHR34701:SF1">
    <property type="entry name" value="TRANSCRIPTIONAL REGULATOR MRAZ"/>
    <property type="match status" value="1"/>
</dbReference>
<dbReference type="NCBIfam" id="TIGR00242">
    <property type="entry name" value="division/cell wall cluster transcriptional repressor MraZ"/>
    <property type="match status" value="1"/>
</dbReference>
<keyword evidence="2 7" id="KW-0963">Cytoplasm</keyword>
<evidence type="ECO:0000256" key="3">
    <source>
        <dbReference type="ARBA" id="ARBA00022737"/>
    </source>
</evidence>
<gene>
    <name evidence="7 9" type="primary">mraZ</name>
    <name evidence="9" type="ORF">H8E80_01270</name>
</gene>
<keyword evidence="3" id="KW-0677">Repeat</keyword>
<sequence length="148" mass="17036">MFRESSYNTIDTKGRVIIPARFRDVIKDGGGDGVMVTRLDGSLFAYTFDEWGKIESKILSLAQTSEYMRRFRRVFIGGASDCMCDKQGRILIPPVLRQYAGLEREIVLVGQIAHFEIWSKERYEREVMKMEDDMKKEDVGNEIAKLGL</sequence>
<dbReference type="InterPro" id="IPR037914">
    <property type="entry name" value="SpoVT-AbrB_sf"/>
</dbReference>
<dbReference type="InterPro" id="IPR020603">
    <property type="entry name" value="MraZ_dom"/>
</dbReference>
<dbReference type="PANTHER" id="PTHR34701">
    <property type="entry name" value="TRANSCRIPTIONAL REGULATOR MRAZ"/>
    <property type="match status" value="1"/>
</dbReference>
<dbReference type="InterPro" id="IPR038619">
    <property type="entry name" value="MraZ_sf"/>
</dbReference>
<evidence type="ECO:0000256" key="6">
    <source>
        <dbReference type="ARBA" id="ARBA00023163"/>
    </source>
</evidence>
<dbReference type="GO" id="GO:0005737">
    <property type="term" value="C:cytoplasm"/>
    <property type="evidence" value="ECO:0007669"/>
    <property type="project" value="UniProtKB-UniRule"/>
</dbReference>